<organism evidence="1 2">
    <name type="scientific">Desertifilum tharense IPPAS B-1220</name>
    <dbReference type="NCBI Taxonomy" id="1781255"/>
    <lineage>
        <taxon>Bacteria</taxon>
        <taxon>Bacillati</taxon>
        <taxon>Cyanobacteriota</taxon>
        <taxon>Cyanophyceae</taxon>
        <taxon>Desertifilales</taxon>
        <taxon>Desertifilaceae</taxon>
        <taxon>Desertifilum</taxon>
    </lineage>
</organism>
<gene>
    <name evidence="1" type="ORF">BH720_018300</name>
</gene>
<keyword evidence="2" id="KW-1185">Reference proteome</keyword>
<dbReference type="EMBL" id="CP182909">
    <property type="protein sequence ID" value="XPM66938.1"/>
    <property type="molecule type" value="Genomic_DNA"/>
</dbReference>
<sequence>MQKQAGIREGYLAVSDANPEQSFYGLSLFWLRRLLQESPVRQRIILLDCCHSGELLNFLDADPGAKAGTDRLFIVLLANTNPPTNR</sequence>
<proteinExistence type="predicted"/>
<accession>A0ACD5H106</accession>
<dbReference type="Proteomes" id="UP000095472">
    <property type="component" value="Chromosome"/>
</dbReference>
<evidence type="ECO:0000313" key="2">
    <source>
        <dbReference type="Proteomes" id="UP000095472"/>
    </source>
</evidence>
<evidence type="ECO:0000313" key="1">
    <source>
        <dbReference type="EMBL" id="XPM66938.1"/>
    </source>
</evidence>
<reference evidence="1 2" key="1">
    <citation type="journal article" date="2016" name="Genome Announc.">
        <title>Draft Genome Sequence of the Thermotolerant Cyanobacterium Desertifilum sp. IPPAS B-1220.</title>
        <authorList>
            <person name="Mironov K.S."/>
            <person name="Sinetova M.A."/>
            <person name="Bolatkhan K."/>
            <person name="Zayadan B.K."/>
            <person name="Ustinova V.V."/>
            <person name="Kupriyanova E.V."/>
            <person name="Skrypnik A.N."/>
            <person name="Gogoleva N.E."/>
            <person name="Gogolev Y.V."/>
            <person name="Los D.A."/>
        </authorList>
    </citation>
    <scope>NUCLEOTIDE SEQUENCE [LARGE SCALE GENOMIC DNA]</scope>
    <source>
        <strain evidence="1 2">IPPAS B-1220</strain>
    </source>
</reference>
<protein>
    <submittedName>
        <fullName evidence="1">Uncharacterized protein</fullName>
    </submittedName>
</protein>
<name>A0ACD5H106_9CYAN</name>